<evidence type="ECO:0000256" key="4">
    <source>
        <dbReference type="ARBA" id="ARBA00022679"/>
    </source>
</evidence>
<feature type="binding site" evidence="7">
    <location>
        <position position="195"/>
    </location>
    <ligand>
        <name>substrate</name>
    </ligand>
</feature>
<reference evidence="10" key="1">
    <citation type="submission" date="2021-01" db="EMBL/GenBank/DDBJ databases">
        <title>YIM 132084 draft genome.</title>
        <authorList>
            <person name="An D."/>
        </authorList>
    </citation>
    <scope>NUCLEOTIDE SEQUENCE</scope>
    <source>
        <strain evidence="10">YIM 132084</strain>
    </source>
</reference>
<dbReference type="Gene3D" id="3.30.1360.120">
    <property type="entry name" value="Probable tRNA modification gtpase trme, domain 1"/>
    <property type="match status" value="1"/>
</dbReference>
<dbReference type="SUPFAM" id="SSF103025">
    <property type="entry name" value="Folate-binding domain"/>
    <property type="match status" value="1"/>
</dbReference>
<dbReference type="NCBIfam" id="TIGR00528">
    <property type="entry name" value="gcvT"/>
    <property type="match status" value="1"/>
</dbReference>
<dbReference type="EC" id="2.1.2.10" evidence="2"/>
<evidence type="ECO:0000256" key="1">
    <source>
        <dbReference type="ARBA" id="ARBA00008609"/>
    </source>
</evidence>
<dbReference type="Gene3D" id="2.40.30.110">
    <property type="entry name" value="Aminomethyltransferase beta-barrel domains"/>
    <property type="match status" value="1"/>
</dbReference>
<keyword evidence="11" id="KW-1185">Reference proteome</keyword>
<dbReference type="Gene3D" id="4.10.1250.10">
    <property type="entry name" value="Aminomethyltransferase fragment"/>
    <property type="match status" value="1"/>
</dbReference>
<sequence>MRATALDGIHTALGGAFTDFAGWRMPLRYGSDIAEHHAVRTRAGLFDLSHMGEISVSGPDSAQRLDGAVVGRPSALAVGRAAYTMIVDDDGGIIDDLVVYRLGEQEFLVVANAGNATVVASELGDRCADRGCLVSDDSEDWALLAVQGPRSPAIVQCCSEIDLASLRYYAITRARIAAHEVLLARTGYTGEDGFELYCRPDAAVDIWSTLTTVGTSFGLTPAGLASRDSLRLEAGMPLYGHELTRSVTPFDVGLGRVVKLDKPTGWVGAEALLAAAHRAPTTRLVGLRGRGRRAGRAGHRVLDPRSGAAVGVITSGAPSPTLGYPIAMARIDGATAPVGTELHIDVRGTTEPFDVVELPFYVRSR</sequence>
<dbReference type="PANTHER" id="PTHR43757:SF2">
    <property type="entry name" value="AMINOMETHYLTRANSFERASE, MITOCHONDRIAL"/>
    <property type="match status" value="1"/>
</dbReference>
<dbReference type="RefSeq" id="WP_205261529.1">
    <property type="nucleotide sequence ID" value="NZ_JAERWK010000019.1"/>
</dbReference>
<dbReference type="InterPro" id="IPR013977">
    <property type="entry name" value="GcvT_C"/>
</dbReference>
<comment type="catalytic activity">
    <reaction evidence="6">
        <text>N(6)-[(R)-S(8)-aminomethyldihydrolipoyl]-L-lysyl-[protein] + (6S)-5,6,7,8-tetrahydrofolate = N(6)-[(R)-dihydrolipoyl]-L-lysyl-[protein] + (6R)-5,10-methylene-5,6,7,8-tetrahydrofolate + NH4(+)</text>
        <dbReference type="Rhea" id="RHEA:16945"/>
        <dbReference type="Rhea" id="RHEA-COMP:10475"/>
        <dbReference type="Rhea" id="RHEA-COMP:10492"/>
        <dbReference type="ChEBI" id="CHEBI:15636"/>
        <dbReference type="ChEBI" id="CHEBI:28938"/>
        <dbReference type="ChEBI" id="CHEBI:57453"/>
        <dbReference type="ChEBI" id="CHEBI:83100"/>
        <dbReference type="ChEBI" id="CHEBI:83143"/>
        <dbReference type="EC" id="2.1.2.10"/>
    </reaction>
</comment>
<dbReference type="PANTHER" id="PTHR43757">
    <property type="entry name" value="AMINOMETHYLTRANSFERASE"/>
    <property type="match status" value="1"/>
</dbReference>
<dbReference type="GO" id="GO:0005829">
    <property type="term" value="C:cytosol"/>
    <property type="evidence" value="ECO:0007669"/>
    <property type="project" value="TreeGrafter"/>
</dbReference>
<evidence type="ECO:0000256" key="6">
    <source>
        <dbReference type="ARBA" id="ARBA00047665"/>
    </source>
</evidence>
<name>A0A938YHR4_9ACTN</name>
<dbReference type="InterPro" id="IPR006223">
    <property type="entry name" value="GcvT"/>
</dbReference>
<dbReference type="Pfam" id="PF01571">
    <property type="entry name" value="GCV_T"/>
    <property type="match status" value="1"/>
</dbReference>
<feature type="domain" description="Aminomethyltransferase C-terminal" evidence="9">
    <location>
        <begin position="283"/>
        <end position="361"/>
    </location>
</feature>
<evidence type="ECO:0000256" key="2">
    <source>
        <dbReference type="ARBA" id="ARBA00012616"/>
    </source>
</evidence>
<dbReference type="InterPro" id="IPR029043">
    <property type="entry name" value="GcvT/YgfZ_C"/>
</dbReference>
<evidence type="ECO:0000313" key="11">
    <source>
        <dbReference type="Proteomes" id="UP000663792"/>
    </source>
</evidence>
<dbReference type="PIRSF" id="PIRSF006487">
    <property type="entry name" value="GcvT"/>
    <property type="match status" value="1"/>
</dbReference>
<keyword evidence="4 10" id="KW-0808">Transferase</keyword>
<comment type="similarity">
    <text evidence="1">Belongs to the GcvT family.</text>
</comment>
<dbReference type="InterPro" id="IPR028896">
    <property type="entry name" value="GcvT/YgfZ/DmdA"/>
</dbReference>
<dbReference type="SUPFAM" id="SSF101790">
    <property type="entry name" value="Aminomethyltransferase beta-barrel domain"/>
    <property type="match status" value="1"/>
</dbReference>
<dbReference type="Pfam" id="PF08669">
    <property type="entry name" value="GCV_T_C"/>
    <property type="match status" value="1"/>
</dbReference>
<dbReference type="GO" id="GO:0004047">
    <property type="term" value="F:aminomethyltransferase activity"/>
    <property type="evidence" value="ECO:0007669"/>
    <property type="project" value="UniProtKB-EC"/>
</dbReference>
<dbReference type="EMBL" id="JAERWK010000019">
    <property type="protein sequence ID" value="MBM9468577.1"/>
    <property type="molecule type" value="Genomic_DNA"/>
</dbReference>
<protein>
    <recommendedName>
        <fullName evidence="2">aminomethyltransferase</fullName>
        <ecNumber evidence="2">2.1.2.10</ecNumber>
    </recommendedName>
    <alternativeName>
        <fullName evidence="5">Glycine cleavage system T protein</fullName>
    </alternativeName>
</protein>
<dbReference type="Gene3D" id="3.30.70.1400">
    <property type="entry name" value="Aminomethyltransferase beta-barrel domains"/>
    <property type="match status" value="1"/>
</dbReference>
<evidence type="ECO:0000256" key="3">
    <source>
        <dbReference type="ARBA" id="ARBA00022576"/>
    </source>
</evidence>
<dbReference type="InterPro" id="IPR006222">
    <property type="entry name" value="GCVT_N"/>
</dbReference>
<dbReference type="GO" id="GO:0008483">
    <property type="term" value="F:transaminase activity"/>
    <property type="evidence" value="ECO:0007669"/>
    <property type="project" value="UniProtKB-KW"/>
</dbReference>
<accession>A0A938YHR4</accession>
<proteinExistence type="inferred from homology"/>
<dbReference type="GO" id="GO:0005960">
    <property type="term" value="C:glycine cleavage complex"/>
    <property type="evidence" value="ECO:0007669"/>
    <property type="project" value="InterPro"/>
</dbReference>
<dbReference type="InterPro" id="IPR027266">
    <property type="entry name" value="TrmE/GcvT-like"/>
</dbReference>
<evidence type="ECO:0000256" key="5">
    <source>
        <dbReference type="ARBA" id="ARBA00031395"/>
    </source>
</evidence>
<dbReference type="Proteomes" id="UP000663792">
    <property type="component" value="Unassembled WGS sequence"/>
</dbReference>
<gene>
    <name evidence="10" type="primary">gcvT</name>
    <name evidence="10" type="ORF">JL106_14930</name>
</gene>
<evidence type="ECO:0000313" key="10">
    <source>
        <dbReference type="EMBL" id="MBM9468577.1"/>
    </source>
</evidence>
<comment type="caution">
    <text evidence="10">The sequence shown here is derived from an EMBL/GenBank/DDBJ whole genome shotgun (WGS) entry which is preliminary data.</text>
</comment>
<evidence type="ECO:0000259" key="8">
    <source>
        <dbReference type="Pfam" id="PF01571"/>
    </source>
</evidence>
<keyword evidence="3" id="KW-0032">Aminotransferase</keyword>
<organism evidence="10 11">
    <name type="scientific">Nakamurella leprariae</name>
    <dbReference type="NCBI Taxonomy" id="2803911"/>
    <lineage>
        <taxon>Bacteria</taxon>
        <taxon>Bacillati</taxon>
        <taxon>Actinomycetota</taxon>
        <taxon>Actinomycetes</taxon>
        <taxon>Nakamurellales</taxon>
        <taxon>Nakamurellaceae</taxon>
        <taxon>Nakamurella</taxon>
    </lineage>
</organism>
<evidence type="ECO:0000256" key="7">
    <source>
        <dbReference type="PIRSR" id="PIRSR006487-1"/>
    </source>
</evidence>
<dbReference type="NCBIfam" id="NF001567">
    <property type="entry name" value="PRK00389.1"/>
    <property type="match status" value="1"/>
</dbReference>
<dbReference type="AlphaFoldDB" id="A0A938YHR4"/>
<feature type="domain" description="GCVT N-terminal" evidence="8">
    <location>
        <begin position="9"/>
        <end position="262"/>
    </location>
</feature>
<evidence type="ECO:0000259" key="9">
    <source>
        <dbReference type="Pfam" id="PF08669"/>
    </source>
</evidence>
<dbReference type="GO" id="GO:0006546">
    <property type="term" value="P:glycine catabolic process"/>
    <property type="evidence" value="ECO:0007669"/>
    <property type="project" value="InterPro"/>
</dbReference>